<evidence type="ECO:0000256" key="4">
    <source>
        <dbReference type="SAM" id="MobiDB-lite"/>
    </source>
</evidence>
<evidence type="ECO:0000313" key="8">
    <source>
        <dbReference type="Proteomes" id="UP001172159"/>
    </source>
</evidence>
<dbReference type="AlphaFoldDB" id="A0AA40ESV5"/>
<feature type="transmembrane region" description="Helical" evidence="5">
    <location>
        <begin position="7"/>
        <end position="26"/>
    </location>
</feature>
<keyword evidence="5" id="KW-0812">Transmembrane</keyword>
<evidence type="ECO:0000256" key="1">
    <source>
        <dbReference type="ARBA" id="ARBA00023015"/>
    </source>
</evidence>
<proteinExistence type="predicted"/>
<feature type="compositionally biased region" description="Polar residues" evidence="4">
    <location>
        <begin position="140"/>
        <end position="149"/>
    </location>
</feature>
<evidence type="ECO:0000256" key="2">
    <source>
        <dbReference type="ARBA" id="ARBA00023163"/>
    </source>
</evidence>
<reference evidence="7" key="1">
    <citation type="submission" date="2023-06" db="EMBL/GenBank/DDBJ databases">
        <title>Genome-scale phylogeny and comparative genomics of the fungal order Sordariales.</title>
        <authorList>
            <consortium name="Lawrence Berkeley National Laboratory"/>
            <person name="Hensen N."/>
            <person name="Bonometti L."/>
            <person name="Westerberg I."/>
            <person name="Brannstrom I.O."/>
            <person name="Guillou S."/>
            <person name="Cros-Aarteil S."/>
            <person name="Calhoun S."/>
            <person name="Haridas S."/>
            <person name="Kuo A."/>
            <person name="Mondo S."/>
            <person name="Pangilinan J."/>
            <person name="Riley R."/>
            <person name="Labutti K."/>
            <person name="Andreopoulos B."/>
            <person name="Lipzen A."/>
            <person name="Chen C."/>
            <person name="Yanf M."/>
            <person name="Daum C."/>
            <person name="Ng V."/>
            <person name="Clum A."/>
            <person name="Steindorff A."/>
            <person name="Ohm R."/>
            <person name="Martin F."/>
            <person name="Silar P."/>
            <person name="Natvig D."/>
            <person name="Lalanne C."/>
            <person name="Gautier V."/>
            <person name="Ament-Velasquez S.L."/>
            <person name="Kruys A."/>
            <person name="Hutchinson M.I."/>
            <person name="Powell A.J."/>
            <person name="Barry K."/>
            <person name="Miller A.N."/>
            <person name="Grigoriev I.V."/>
            <person name="Debuchy R."/>
            <person name="Gladieux P."/>
            <person name="Thoren M.H."/>
            <person name="Johannesson H."/>
        </authorList>
    </citation>
    <scope>NUCLEOTIDE SEQUENCE</scope>
    <source>
        <strain evidence="7">CBS 540.89</strain>
    </source>
</reference>
<evidence type="ECO:0000259" key="6">
    <source>
        <dbReference type="SMART" id="SM00906"/>
    </source>
</evidence>
<feature type="region of interest" description="Disordered" evidence="4">
    <location>
        <begin position="124"/>
        <end position="161"/>
    </location>
</feature>
<evidence type="ECO:0000256" key="3">
    <source>
        <dbReference type="ARBA" id="ARBA00023242"/>
    </source>
</evidence>
<keyword evidence="5" id="KW-1133">Transmembrane helix</keyword>
<sequence>MSRKIEYETLYGVLLAIVLMCIAKLVQDNYDPKMNYVLVHDNTKGELDDVKYIPVPKTRELPVFVEVQEDVLIPVKKAADERSDANSASKMTPSACLLPDRRLAQRLARLEDLVAKVVDRVMPEAGSGNSSAQDRDHSRNSSPTPSDETLMSDVDGQETPHLGLDIMESPVNNEASTGVLMGMQGSIASIQQPMARLKIPSSRSTESVSSRGFGSRRYDKICRALQSLFPSQQSVNTLVKSTPAPYFIVALFHNYQDIMEGLSETPESIATIPPLNAHPTVLAKRLIQLCICIQQQPPGTFVLQEQQPNLNPYDLMNKIVSTISELVTSNDDIVGTAEGLQCLVILGHWHSKAGNIRKAWLIFRKALSLATMMGLDRNSSLALKFVDPCTHESARPSPMAFWYCINAADRNMSLMLGLPAGSPDNAFATEEAMARDAPEERLCKIHTVIARRILDRNLSLASGSPIQKVSISYQQLDRDLETTAKILPSEWWFIPAMPSQGQPDLEQAAAAISHVVLQINHFNLSLIIHLPHIIHSVSTSTPIEDDHKACLGAARQILQRYVAYQTMSQSNPTWTCFQVSYAALLASVALCLFTLTNQTAEADIKLVSLTLSKMQHLALLQPHNRLSQSSVTLISQLLDMIDSGMKQPLNLDLNLPFFGLEEA</sequence>
<keyword evidence="3" id="KW-0539">Nucleus</keyword>
<protein>
    <recommendedName>
        <fullName evidence="6">Xylanolytic transcriptional activator regulatory domain-containing protein</fullName>
    </recommendedName>
</protein>
<organism evidence="7 8">
    <name type="scientific">Apiosordaria backusii</name>
    <dbReference type="NCBI Taxonomy" id="314023"/>
    <lineage>
        <taxon>Eukaryota</taxon>
        <taxon>Fungi</taxon>
        <taxon>Dikarya</taxon>
        <taxon>Ascomycota</taxon>
        <taxon>Pezizomycotina</taxon>
        <taxon>Sordariomycetes</taxon>
        <taxon>Sordariomycetidae</taxon>
        <taxon>Sordariales</taxon>
        <taxon>Lasiosphaeriaceae</taxon>
        <taxon>Apiosordaria</taxon>
    </lineage>
</organism>
<dbReference type="CDD" id="cd12148">
    <property type="entry name" value="fungal_TF_MHR"/>
    <property type="match status" value="1"/>
</dbReference>
<dbReference type="GO" id="GO:0008270">
    <property type="term" value="F:zinc ion binding"/>
    <property type="evidence" value="ECO:0007669"/>
    <property type="project" value="InterPro"/>
</dbReference>
<dbReference type="PANTHER" id="PTHR47840:SF1">
    <property type="entry name" value="ZN(II)2CYS6 TRANSCRIPTION FACTOR (EUROFUNG)"/>
    <property type="match status" value="1"/>
</dbReference>
<evidence type="ECO:0000256" key="5">
    <source>
        <dbReference type="SAM" id="Phobius"/>
    </source>
</evidence>
<dbReference type="EMBL" id="JAUKTV010000002">
    <property type="protein sequence ID" value="KAK0744770.1"/>
    <property type="molecule type" value="Genomic_DNA"/>
</dbReference>
<keyword evidence="1" id="KW-0805">Transcription regulation</keyword>
<comment type="caution">
    <text evidence="7">The sequence shown here is derived from an EMBL/GenBank/DDBJ whole genome shotgun (WGS) entry which is preliminary data.</text>
</comment>
<dbReference type="GO" id="GO:0003677">
    <property type="term" value="F:DNA binding"/>
    <property type="evidence" value="ECO:0007669"/>
    <property type="project" value="InterPro"/>
</dbReference>
<dbReference type="InterPro" id="IPR007219">
    <property type="entry name" value="XnlR_reg_dom"/>
</dbReference>
<accession>A0AA40ESV5</accession>
<evidence type="ECO:0000313" key="7">
    <source>
        <dbReference type="EMBL" id="KAK0744770.1"/>
    </source>
</evidence>
<keyword evidence="5" id="KW-0472">Membrane</keyword>
<name>A0AA40ESV5_9PEZI</name>
<keyword evidence="8" id="KW-1185">Reference proteome</keyword>
<dbReference type="SMART" id="SM00906">
    <property type="entry name" value="Fungal_trans"/>
    <property type="match status" value="1"/>
</dbReference>
<keyword evidence="2" id="KW-0804">Transcription</keyword>
<dbReference type="Proteomes" id="UP001172159">
    <property type="component" value="Unassembled WGS sequence"/>
</dbReference>
<feature type="domain" description="Xylanolytic transcriptional activator regulatory" evidence="6">
    <location>
        <begin position="359"/>
        <end position="437"/>
    </location>
</feature>
<dbReference type="GO" id="GO:0006351">
    <property type="term" value="P:DNA-templated transcription"/>
    <property type="evidence" value="ECO:0007669"/>
    <property type="project" value="InterPro"/>
</dbReference>
<dbReference type="PANTHER" id="PTHR47840">
    <property type="entry name" value="ZN(II)2CYS6 TRANSCRIPTION FACTOR (EUROFUNG)-RELATED"/>
    <property type="match status" value="1"/>
</dbReference>
<gene>
    <name evidence="7" type="ORF">B0T21DRAFT_407847</name>
</gene>